<sequence length="250" mass="29467">MNEDNIDFILNELNNQNFQNVIDAKFSKNTVIQILDNIKIQYSTNNKKIIQKKVKEIQSVVSKDASIPTTFEYITAIAWYYISEKEIQPLNSMNLKLDADFLPKTHASGGQSDLIFKYRDYKKIPDHDFILEVTLNKDTNQRRAEMEPVSRHLGEYKIKHPDRKVFCAFLAHSLDKNTEIHFRQQKITPYYYQGQWAEDNMIIPLIIDNVIFALKNDKTYSNLYQLFQEAYISKTPLKEWWEVEIGDKLS</sequence>
<gene>
    <name evidence="1" type="ORF">D8794_07085</name>
</gene>
<dbReference type="EMBL" id="RJPQ01000008">
    <property type="protein sequence ID" value="RSJ85550.1"/>
    <property type="molecule type" value="Genomic_DNA"/>
</dbReference>
<dbReference type="Proteomes" id="UP000277890">
    <property type="component" value="Unassembled WGS sequence"/>
</dbReference>
<organism evidence="1 2">
    <name type="scientific">Streptococcus cristatus</name>
    <dbReference type="NCBI Taxonomy" id="45634"/>
    <lineage>
        <taxon>Bacteria</taxon>
        <taxon>Bacillati</taxon>
        <taxon>Bacillota</taxon>
        <taxon>Bacilli</taxon>
        <taxon>Lactobacillales</taxon>
        <taxon>Streptococcaceae</taxon>
        <taxon>Streptococcus</taxon>
    </lineage>
</organism>
<dbReference type="Gene3D" id="3.40.91.50">
    <property type="match status" value="1"/>
</dbReference>
<proteinExistence type="predicted"/>
<dbReference type="AlphaFoldDB" id="A0A428GTP2"/>
<name>A0A428GTP2_STRCR</name>
<keyword evidence="1" id="KW-0255">Endonuclease</keyword>
<accession>A0A428GTP2</accession>
<keyword evidence="1" id="KW-0540">Nuclease</keyword>
<evidence type="ECO:0000313" key="1">
    <source>
        <dbReference type="EMBL" id="RSJ85550.1"/>
    </source>
</evidence>
<keyword evidence="1" id="KW-0378">Hydrolase</keyword>
<evidence type="ECO:0000313" key="2">
    <source>
        <dbReference type="Proteomes" id="UP000277890"/>
    </source>
</evidence>
<protein>
    <submittedName>
        <fullName evidence="1">AlwI restriction endonuclease</fullName>
    </submittedName>
</protein>
<dbReference type="GO" id="GO:0004519">
    <property type="term" value="F:endonuclease activity"/>
    <property type="evidence" value="ECO:0007669"/>
    <property type="project" value="UniProtKB-KW"/>
</dbReference>
<comment type="caution">
    <text evidence="1">The sequence shown here is derived from an EMBL/GenBank/DDBJ whole genome shotgun (WGS) entry which is preliminary data.</text>
</comment>
<dbReference type="Pfam" id="PF09491">
    <property type="entry name" value="RE_AlwI"/>
    <property type="match status" value="1"/>
</dbReference>
<dbReference type="InterPro" id="IPR018573">
    <property type="entry name" value="Restrct_endonuc_II_AlwI"/>
</dbReference>
<reference evidence="1 2" key="1">
    <citation type="submission" date="2018-11" db="EMBL/GenBank/DDBJ databases">
        <title>Species Designations Belie Phenotypic and Genotypic Heterogeneity in Oral Streptococci.</title>
        <authorList>
            <person name="Velsko I."/>
        </authorList>
    </citation>
    <scope>NUCLEOTIDE SEQUENCE [LARGE SCALE GENOMIC DNA]</scope>
    <source>
        <strain evidence="1 2">A54</strain>
    </source>
</reference>